<accession>A0A103Y1N2</accession>
<organism evidence="2 3">
    <name type="scientific">Cynara cardunculus var. scolymus</name>
    <name type="common">Globe artichoke</name>
    <name type="synonym">Cynara scolymus</name>
    <dbReference type="NCBI Taxonomy" id="59895"/>
    <lineage>
        <taxon>Eukaryota</taxon>
        <taxon>Viridiplantae</taxon>
        <taxon>Streptophyta</taxon>
        <taxon>Embryophyta</taxon>
        <taxon>Tracheophyta</taxon>
        <taxon>Spermatophyta</taxon>
        <taxon>Magnoliopsida</taxon>
        <taxon>eudicotyledons</taxon>
        <taxon>Gunneridae</taxon>
        <taxon>Pentapetalae</taxon>
        <taxon>asterids</taxon>
        <taxon>campanulids</taxon>
        <taxon>Asterales</taxon>
        <taxon>Asteraceae</taxon>
        <taxon>Carduoideae</taxon>
        <taxon>Cardueae</taxon>
        <taxon>Carduinae</taxon>
        <taxon>Cynara</taxon>
    </lineage>
</organism>
<feature type="domain" description="Replication protein A 70 kDa DNA-binding subunit B/D first OB fold" evidence="1">
    <location>
        <begin position="16"/>
        <end position="83"/>
    </location>
</feature>
<reference evidence="2 3" key="1">
    <citation type="journal article" date="2016" name="Sci. Rep.">
        <title>The genome sequence of the outbreeding globe artichoke constructed de novo incorporating a phase-aware low-pass sequencing strategy of F1 progeny.</title>
        <authorList>
            <person name="Scaglione D."/>
            <person name="Reyes-Chin-Wo S."/>
            <person name="Acquadro A."/>
            <person name="Froenicke L."/>
            <person name="Portis E."/>
            <person name="Beitel C."/>
            <person name="Tirone M."/>
            <person name="Mauro R."/>
            <person name="Lo Monaco A."/>
            <person name="Mauromicale G."/>
            <person name="Faccioli P."/>
            <person name="Cattivelli L."/>
            <person name="Rieseberg L."/>
            <person name="Michelmore R."/>
            <person name="Lanteri S."/>
        </authorList>
    </citation>
    <scope>NUCLEOTIDE SEQUENCE [LARGE SCALE GENOMIC DNA]</scope>
    <source>
        <strain evidence="2">2C</strain>
    </source>
</reference>
<dbReference type="Gene3D" id="2.40.50.140">
    <property type="entry name" value="Nucleic acid-binding proteins"/>
    <property type="match status" value="1"/>
</dbReference>
<dbReference type="Proteomes" id="UP000243975">
    <property type="component" value="Unassembled WGS sequence"/>
</dbReference>
<evidence type="ECO:0000313" key="2">
    <source>
        <dbReference type="EMBL" id="KVI00874.1"/>
    </source>
</evidence>
<dbReference type="Pfam" id="PF02721">
    <property type="entry name" value="DUF223"/>
    <property type="match status" value="1"/>
</dbReference>
<comment type="caution">
    <text evidence="2">The sequence shown here is derived from an EMBL/GenBank/DDBJ whole genome shotgun (WGS) entry which is preliminary data.</text>
</comment>
<dbReference type="PANTHER" id="PTHR47165:SF4">
    <property type="entry name" value="OS03G0429900 PROTEIN"/>
    <property type="match status" value="1"/>
</dbReference>
<dbReference type="InterPro" id="IPR003871">
    <property type="entry name" value="RFA1B/D_OB_1st"/>
</dbReference>
<dbReference type="EMBL" id="LEKV01003196">
    <property type="protein sequence ID" value="KVI00874.1"/>
    <property type="molecule type" value="Genomic_DNA"/>
</dbReference>
<dbReference type="SUPFAM" id="SSF50249">
    <property type="entry name" value="Nucleic acid-binding proteins"/>
    <property type="match status" value="1"/>
</dbReference>
<dbReference type="AlphaFoldDB" id="A0A103Y1N2"/>
<dbReference type="InterPro" id="IPR012340">
    <property type="entry name" value="NA-bd_OB-fold"/>
</dbReference>
<keyword evidence="3" id="KW-1185">Reference proteome</keyword>
<dbReference type="Gramene" id="KVI00874">
    <property type="protein sequence ID" value="KVI00874"/>
    <property type="gene ID" value="Ccrd_020862"/>
</dbReference>
<evidence type="ECO:0000259" key="1">
    <source>
        <dbReference type="Pfam" id="PF02721"/>
    </source>
</evidence>
<evidence type="ECO:0000313" key="3">
    <source>
        <dbReference type="Proteomes" id="UP000243975"/>
    </source>
</evidence>
<dbReference type="CDD" id="cd04480">
    <property type="entry name" value="RPA1_DBD_A_like"/>
    <property type="match status" value="1"/>
</dbReference>
<sequence>MSTPSKDPLLQVETTCGSLLYELQGSLMTAMVRKNLVYKFNHLLKEGNVYVLKNFKVVENSGAFKVIDSNLKIIFTLLTKVEKIDTHVPSIPMHGFQLASEKIVNDRLNDDNILTDIIGCLTVVGDVETVRGGFRKRDLEIISELFANVCPRLQLGVSSGKVKRTVEEEMFENRMNHSTTVAGRVEQQTKRNAKRQLFHHFMYSDQTIFDSTLTSSYLTFKLHLSVRDDTGVVNYVVLHKLAERMRYLYRLKVFDPDYVVEKEYKPVDSTTETILIENLDVIGGTQPCNNATPTTTRKRKFIVNDDEAND</sequence>
<dbReference type="PANTHER" id="PTHR47165">
    <property type="entry name" value="OS03G0429900 PROTEIN"/>
    <property type="match status" value="1"/>
</dbReference>
<name>A0A103Y1N2_CYNCS</name>
<gene>
    <name evidence="2" type="ORF">Ccrd_020862</name>
</gene>
<proteinExistence type="predicted"/>
<protein>
    <recommendedName>
        <fullName evidence="1">Replication protein A 70 kDa DNA-binding subunit B/D first OB fold domain-containing protein</fullName>
    </recommendedName>
</protein>